<dbReference type="AlphaFoldDB" id="A0A369Q3C9"/>
<sequence>MPQRIGQFGERYFAQLVASFPGGASCNPSIEDNKGWDHVVEFDEGDNLAASADLRRDLPAIFVQTKTTTKSDRAVARISLSNALRMTRSLDPFFIVHITMRDGLEPVVRLRHWWADEMTLILEKVRTLSVRGVDEDDFARRTVTIALTEDERIEPEQLIATLRRSLTDRGKDYASVKHGLLETLGYQTDRFVGDVRIGPLDSVWTLLNHQLGLTPSIPLESVRLADRRFGVDVPLPIPDWPIAHASMHASPVAACRVRARGPDGSVLTVNGEVFSASAGKGERDPWAFRIRTPVFELVHRSDGQSSFVSNFDGSQRFRLSDLEGKIRILSWQDQGPIDFTVTVEDKRIFGFTGSVGSGLDTALPPELVQRVRFLATLTCDLESQPLVSLADINESEDLHLLEAVLAASDASVQAELHEGTKIDSQVDQAVGFAVSTVGDFKFAVLLAFPVERLTLGEDACELSLGKATVLHSYIDPASSPQMNELLVDDFRREATGIGKIGLGNLLFGLRQSS</sequence>
<evidence type="ECO:0000313" key="1">
    <source>
        <dbReference type="EMBL" id="RDC59391.1"/>
    </source>
</evidence>
<evidence type="ECO:0000313" key="2">
    <source>
        <dbReference type="Proteomes" id="UP000253727"/>
    </source>
</evidence>
<name>A0A369Q3C9_9SPHN</name>
<evidence type="ECO:0008006" key="3">
    <source>
        <dbReference type="Google" id="ProtNLM"/>
    </source>
</evidence>
<dbReference type="EMBL" id="QBKA01000002">
    <property type="protein sequence ID" value="RDC59391.1"/>
    <property type="molecule type" value="Genomic_DNA"/>
</dbReference>
<dbReference type="PROSITE" id="PS51257">
    <property type="entry name" value="PROKAR_LIPOPROTEIN"/>
    <property type="match status" value="1"/>
</dbReference>
<accession>A0A369Q3C9</accession>
<proteinExistence type="predicted"/>
<dbReference type="Proteomes" id="UP000253727">
    <property type="component" value="Unassembled WGS sequence"/>
</dbReference>
<gene>
    <name evidence="1" type="ORF">HME9302_00579</name>
</gene>
<dbReference type="OrthoDB" id="6878627at2"/>
<protein>
    <recommendedName>
        <fullName evidence="3">DUF4365 domain-containing protein</fullName>
    </recommendedName>
</protein>
<dbReference type="RefSeq" id="WP_115365757.1">
    <property type="nucleotide sequence ID" value="NZ_QBKA01000002.1"/>
</dbReference>
<reference evidence="1 2" key="1">
    <citation type="submission" date="2018-04" db="EMBL/GenBank/DDBJ databases">
        <title>Altererythrobacter sp. HME9302 genome sequencing and assembly.</title>
        <authorList>
            <person name="Kang H."/>
            <person name="Kim H."/>
            <person name="Joh K."/>
        </authorList>
    </citation>
    <scope>NUCLEOTIDE SEQUENCE [LARGE SCALE GENOMIC DNA]</scope>
    <source>
        <strain evidence="1 2">HME9302</strain>
    </source>
</reference>
<organism evidence="1 2">
    <name type="scientific">Alteripontixanthobacter maritimus</name>
    <dbReference type="NCBI Taxonomy" id="2161824"/>
    <lineage>
        <taxon>Bacteria</taxon>
        <taxon>Pseudomonadati</taxon>
        <taxon>Pseudomonadota</taxon>
        <taxon>Alphaproteobacteria</taxon>
        <taxon>Sphingomonadales</taxon>
        <taxon>Erythrobacteraceae</taxon>
        <taxon>Alteripontixanthobacter</taxon>
    </lineage>
</organism>
<keyword evidence="2" id="KW-1185">Reference proteome</keyword>
<comment type="caution">
    <text evidence="1">The sequence shown here is derived from an EMBL/GenBank/DDBJ whole genome shotgun (WGS) entry which is preliminary data.</text>
</comment>